<keyword evidence="2" id="KW-0808">Transferase</keyword>
<dbReference type="Pfam" id="PF08241">
    <property type="entry name" value="Methyltransf_11"/>
    <property type="match status" value="1"/>
</dbReference>
<keyword evidence="2" id="KW-0489">Methyltransferase</keyword>
<dbReference type="CDD" id="cd02440">
    <property type="entry name" value="AdoMet_MTases"/>
    <property type="match status" value="1"/>
</dbReference>
<dbReference type="InterPro" id="IPR013216">
    <property type="entry name" value="Methyltransf_11"/>
</dbReference>
<protein>
    <submittedName>
        <fullName evidence="2">Methyltransferase type 11</fullName>
    </submittedName>
</protein>
<proteinExistence type="predicted"/>
<dbReference type="PANTHER" id="PTHR43591:SF24">
    <property type="entry name" value="2-METHOXY-6-POLYPRENYL-1,4-BENZOQUINOL METHYLASE, MITOCHONDRIAL"/>
    <property type="match status" value="1"/>
</dbReference>
<dbReference type="PANTHER" id="PTHR43591">
    <property type="entry name" value="METHYLTRANSFERASE"/>
    <property type="match status" value="1"/>
</dbReference>
<dbReference type="STRING" id="523846.Mfer_0355"/>
<name>E3GXX5_METFV</name>
<dbReference type="GO" id="GO:0008757">
    <property type="term" value="F:S-adenosylmethionine-dependent methyltransferase activity"/>
    <property type="evidence" value="ECO:0007669"/>
    <property type="project" value="InterPro"/>
</dbReference>
<evidence type="ECO:0000259" key="1">
    <source>
        <dbReference type="Pfam" id="PF08241"/>
    </source>
</evidence>
<dbReference type="EMBL" id="CP002278">
    <property type="protein sequence ID" value="ADP77157.1"/>
    <property type="molecule type" value="Genomic_DNA"/>
</dbReference>
<dbReference type="GO" id="GO:0032259">
    <property type="term" value="P:methylation"/>
    <property type="evidence" value="ECO:0007669"/>
    <property type="project" value="UniProtKB-KW"/>
</dbReference>
<dbReference type="HOGENOM" id="CLU_088165_0_0_2"/>
<dbReference type="Proteomes" id="UP000002315">
    <property type="component" value="Chromosome"/>
</dbReference>
<dbReference type="OrthoDB" id="1018at2157"/>
<dbReference type="Gene3D" id="3.40.50.150">
    <property type="entry name" value="Vaccinia Virus protein VP39"/>
    <property type="match status" value="1"/>
</dbReference>
<dbReference type="SUPFAM" id="SSF53335">
    <property type="entry name" value="S-adenosyl-L-methionine-dependent methyltransferases"/>
    <property type="match status" value="1"/>
</dbReference>
<accession>E3GXX5</accession>
<dbReference type="KEGG" id="mfv:Mfer_0355"/>
<reference evidence="2 3" key="1">
    <citation type="journal article" date="2010" name="Stand. Genomic Sci.">
        <title>Complete genome sequence of Methanothermus fervidus type strain (V24S).</title>
        <authorList>
            <person name="Anderson I."/>
            <person name="Djao O.D."/>
            <person name="Misra M."/>
            <person name="Chertkov O."/>
            <person name="Nolan M."/>
            <person name="Lucas S."/>
            <person name="Lapidus A."/>
            <person name="Del Rio T.G."/>
            <person name="Tice H."/>
            <person name="Cheng J.F."/>
            <person name="Tapia R."/>
            <person name="Han C."/>
            <person name="Goodwin L."/>
            <person name="Pitluck S."/>
            <person name="Liolios K."/>
            <person name="Ivanova N."/>
            <person name="Mavromatis K."/>
            <person name="Mikhailova N."/>
            <person name="Pati A."/>
            <person name="Brambilla E."/>
            <person name="Chen A."/>
            <person name="Palaniappan K."/>
            <person name="Land M."/>
            <person name="Hauser L."/>
            <person name="Chang Y.J."/>
            <person name="Jeffries C.D."/>
            <person name="Sikorski J."/>
            <person name="Spring S."/>
            <person name="Rohde M."/>
            <person name="Eichinger K."/>
            <person name="Huber H."/>
            <person name="Wirth R."/>
            <person name="Goker M."/>
            <person name="Detter J.C."/>
            <person name="Woyke T."/>
            <person name="Bristow J."/>
            <person name="Eisen J.A."/>
            <person name="Markowitz V."/>
            <person name="Hugenholtz P."/>
            <person name="Klenk H.P."/>
            <person name="Kyrpides N.C."/>
        </authorList>
    </citation>
    <scope>NUCLEOTIDE SEQUENCE [LARGE SCALE GENOMIC DNA]</scope>
    <source>
        <strain evidence="3">ATCC 43054 / DSM 2088 / JCM 10308 / V24 S</strain>
    </source>
</reference>
<dbReference type="InterPro" id="IPR029063">
    <property type="entry name" value="SAM-dependent_MTases_sf"/>
</dbReference>
<gene>
    <name evidence="2" type="ordered locus">Mfer_0355</name>
</gene>
<evidence type="ECO:0000313" key="3">
    <source>
        <dbReference type="Proteomes" id="UP000002315"/>
    </source>
</evidence>
<evidence type="ECO:0000313" key="2">
    <source>
        <dbReference type="EMBL" id="ADP77157.1"/>
    </source>
</evidence>
<feature type="domain" description="Methyltransferase type 11" evidence="1">
    <location>
        <begin position="27"/>
        <end position="125"/>
    </location>
</feature>
<dbReference type="AlphaFoldDB" id="E3GXX5"/>
<keyword evidence="3" id="KW-1185">Reference proteome</keyword>
<sequence>MTTKKIIYQKLALDILEISKINEGICIDVGTGNGFLAIELAKHSNLKVFAIDISPKMIDIAKKHVAKKKLLKKVIVKHADVHRMPFPTNFADLVVSRGSMFFWENRTKAFNEIYRVLKPGGFAYIGGGYGSAVHLINFKHKIHKHKRIKVNDLIFELDSSIIPKYKITNDETGLWVQFKKNK</sequence>
<organism evidence="2 3">
    <name type="scientific">Methanothermus fervidus (strain ATCC 43054 / DSM 2088 / JCM 10308 / V24 S)</name>
    <dbReference type="NCBI Taxonomy" id="523846"/>
    <lineage>
        <taxon>Archaea</taxon>
        <taxon>Methanobacteriati</taxon>
        <taxon>Methanobacteriota</taxon>
        <taxon>Methanomada group</taxon>
        <taxon>Methanobacteria</taxon>
        <taxon>Methanobacteriales</taxon>
        <taxon>Methanothermaceae</taxon>
        <taxon>Methanothermus</taxon>
    </lineage>
</organism>